<keyword evidence="9 10" id="KW-0472">Membrane</keyword>
<dbReference type="CDD" id="cd06261">
    <property type="entry name" value="TM_PBP2"/>
    <property type="match status" value="1"/>
</dbReference>
<keyword evidence="13" id="KW-1185">Reference proteome</keyword>
<keyword evidence="7" id="KW-0029">Amino-acid transport</keyword>
<dbReference type="AlphaFoldDB" id="A0A2P7B3Z3"/>
<protein>
    <submittedName>
        <fullName evidence="12">Amino acid ABC transporter permease</fullName>
    </submittedName>
</protein>
<dbReference type="PROSITE" id="PS50928">
    <property type="entry name" value="ABC_TM1"/>
    <property type="match status" value="1"/>
</dbReference>
<keyword evidence="8 10" id="KW-1133">Transmembrane helix</keyword>
<evidence type="ECO:0000256" key="9">
    <source>
        <dbReference type="ARBA" id="ARBA00023136"/>
    </source>
</evidence>
<dbReference type="Proteomes" id="UP000241764">
    <property type="component" value="Unassembled WGS sequence"/>
</dbReference>
<feature type="transmembrane region" description="Helical" evidence="10">
    <location>
        <begin position="186"/>
        <end position="205"/>
    </location>
</feature>
<feature type="transmembrane region" description="Helical" evidence="10">
    <location>
        <begin position="132"/>
        <end position="154"/>
    </location>
</feature>
<dbReference type="InterPro" id="IPR000515">
    <property type="entry name" value="MetI-like"/>
</dbReference>
<dbReference type="PANTHER" id="PTHR30614:SF20">
    <property type="entry name" value="GLUTAMINE TRANSPORT SYSTEM PERMEASE PROTEIN GLNP"/>
    <property type="match status" value="1"/>
</dbReference>
<evidence type="ECO:0000259" key="11">
    <source>
        <dbReference type="PROSITE" id="PS50928"/>
    </source>
</evidence>
<dbReference type="PANTHER" id="PTHR30614">
    <property type="entry name" value="MEMBRANE COMPONENT OF AMINO ACID ABC TRANSPORTER"/>
    <property type="match status" value="1"/>
</dbReference>
<dbReference type="InterPro" id="IPR035906">
    <property type="entry name" value="MetI-like_sf"/>
</dbReference>
<evidence type="ECO:0000256" key="1">
    <source>
        <dbReference type="ARBA" id="ARBA00003159"/>
    </source>
</evidence>
<evidence type="ECO:0000256" key="3">
    <source>
        <dbReference type="ARBA" id="ARBA00010072"/>
    </source>
</evidence>
<evidence type="ECO:0000313" key="12">
    <source>
        <dbReference type="EMBL" id="PSH61171.1"/>
    </source>
</evidence>
<evidence type="ECO:0000256" key="7">
    <source>
        <dbReference type="ARBA" id="ARBA00022970"/>
    </source>
</evidence>
<dbReference type="GO" id="GO:0006865">
    <property type="term" value="P:amino acid transport"/>
    <property type="evidence" value="ECO:0007669"/>
    <property type="project" value="UniProtKB-KW"/>
</dbReference>
<gene>
    <name evidence="12" type="ORF">CU103_24055</name>
</gene>
<evidence type="ECO:0000256" key="10">
    <source>
        <dbReference type="RuleBase" id="RU363032"/>
    </source>
</evidence>
<dbReference type="GO" id="GO:0043190">
    <property type="term" value="C:ATP-binding cassette (ABC) transporter complex"/>
    <property type="evidence" value="ECO:0007669"/>
    <property type="project" value="InterPro"/>
</dbReference>
<comment type="subcellular location">
    <subcellularLocation>
        <location evidence="2">Cell inner membrane</location>
        <topology evidence="2">Multi-pass membrane protein</topology>
    </subcellularLocation>
    <subcellularLocation>
        <location evidence="10">Cell membrane</location>
        <topology evidence="10">Multi-pass membrane protein</topology>
    </subcellularLocation>
</comment>
<proteinExistence type="inferred from homology"/>
<evidence type="ECO:0000313" key="13">
    <source>
        <dbReference type="Proteomes" id="UP000241764"/>
    </source>
</evidence>
<comment type="similarity">
    <text evidence="3">Belongs to the binding-protein-dependent transport system permease family. HisMQ subfamily.</text>
</comment>
<dbReference type="OrthoDB" id="9814550at2"/>
<dbReference type="InterPro" id="IPR010065">
    <property type="entry name" value="AA_ABC_transptr_permease_3TM"/>
</dbReference>
<sequence length="223" mass="24416">MRYTSFTSYDFILLAQGLGVSLALFLATTLIGLFVGTMWAIIRFYRVPVLTQFITFFAELLKNSPVLVQLFLVFFGLPALAKINITPVEAAVITLSGNTAAFIYVIAVSAIESIGRDQIESARVFGLSRWQVLRHVIAPQAVAFAIGPLTGLLVNQLQVTSLISVIGVVDLTKIGNILNLRTLKPFIVWTVVGGLYYVTAKLIAYGGARLEQRLRAHTAWKGL</sequence>
<dbReference type="SUPFAM" id="SSF161098">
    <property type="entry name" value="MetI-like"/>
    <property type="match status" value="1"/>
</dbReference>
<evidence type="ECO:0000256" key="5">
    <source>
        <dbReference type="ARBA" id="ARBA00022475"/>
    </source>
</evidence>
<evidence type="ECO:0000256" key="6">
    <source>
        <dbReference type="ARBA" id="ARBA00022692"/>
    </source>
</evidence>
<reference evidence="13" key="1">
    <citation type="submission" date="2017-11" db="EMBL/GenBank/DDBJ databases">
        <authorList>
            <person name="Kuznetsova I."/>
            <person name="Sazanova A."/>
            <person name="Chirak E."/>
            <person name="Safronova V."/>
            <person name="Willems A."/>
        </authorList>
    </citation>
    <scope>NUCLEOTIDE SEQUENCE [LARGE SCALE GENOMIC DNA]</scope>
    <source>
        <strain evidence="13">CCBAU 03422</strain>
    </source>
</reference>
<dbReference type="GO" id="GO:0022857">
    <property type="term" value="F:transmembrane transporter activity"/>
    <property type="evidence" value="ECO:0007669"/>
    <property type="project" value="InterPro"/>
</dbReference>
<dbReference type="NCBIfam" id="TIGR01726">
    <property type="entry name" value="HEQRo_perm_3TM"/>
    <property type="match status" value="1"/>
</dbReference>
<evidence type="ECO:0000256" key="4">
    <source>
        <dbReference type="ARBA" id="ARBA00022448"/>
    </source>
</evidence>
<keyword evidence="6 10" id="KW-0812">Transmembrane</keyword>
<comment type="caution">
    <text evidence="12">The sequence shown here is derived from an EMBL/GenBank/DDBJ whole genome shotgun (WGS) entry which is preliminary data.</text>
</comment>
<feature type="transmembrane region" description="Helical" evidence="10">
    <location>
        <begin position="66"/>
        <end position="85"/>
    </location>
</feature>
<feature type="transmembrane region" description="Helical" evidence="10">
    <location>
        <begin position="91"/>
        <end position="111"/>
    </location>
</feature>
<evidence type="ECO:0000256" key="8">
    <source>
        <dbReference type="ARBA" id="ARBA00022989"/>
    </source>
</evidence>
<dbReference type="Pfam" id="PF00528">
    <property type="entry name" value="BPD_transp_1"/>
    <property type="match status" value="1"/>
</dbReference>
<feature type="domain" description="ABC transmembrane type-1" evidence="11">
    <location>
        <begin position="18"/>
        <end position="207"/>
    </location>
</feature>
<dbReference type="EMBL" id="PGGM01000014">
    <property type="protein sequence ID" value="PSH61171.1"/>
    <property type="molecule type" value="Genomic_DNA"/>
</dbReference>
<name>A0A2P7B3Z3_9HYPH</name>
<keyword evidence="5" id="KW-1003">Cell membrane</keyword>
<organism evidence="12 13">
    <name type="scientific">Phyllobacterium sophorae</name>
    <dbReference type="NCBI Taxonomy" id="1520277"/>
    <lineage>
        <taxon>Bacteria</taxon>
        <taxon>Pseudomonadati</taxon>
        <taxon>Pseudomonadota</taxon>
        <taxon>Alphaproteobacteria</taxon>
        <taxon>Hyphomicrobiales</taxon>
        <taxon>Phyllobacteriaceae</taxon>
        <taxon>Phyllobacterium</taxon>
    </lineage>
</organism>
<feature type="transmembrane region" description="Helical" evidence="10">
    <location>
        <begin position="20"/>
        <end position="45"/>
    </location>
</feature>
<keyword evidence="4 10" id="KW-0813">Transport</keyword>
<dbReference type="InterPro" id="IPR043429">
    <property type="entry name" value="ArtM/GltK/GlnP/TcyL/YhdX-like"/>
</dbReference>
<comment type="function">
    <text evidence="1">Part of the binding-protein-dependent transport system for glutamine; probably responsible for the translocation of the substrate across the membrane.</text>
</comment>
<evidence type="ECO:0000256" key="2">
    <source>
        <dbReference type="ARBA" id="ARBA00004429"/>
    </source>
</evidence>
<accession>A0A2P7B3Z3</accession>
<dbReference type="Gene3D" id="1.10.3720.10">
    <property type="entry name" value="MetI-like"/>
    <property type="match status" value="1"/>
</dbReference>